<dbReference type="KEGG" id="pco:PHACADRAFT_202420"/>
<accession>K5VPX3</accession>
<keyword evidence="3" id="KW-1185">Reference proteome</keyword>
<organism evidence="2 3">
    <name type="scientific">Phanerochaete carnosa (strain HHB-10118-sp)</name>
    <name type="common">White-rot fungus</name>
    <name type="synonym">Peniophora carnosa</name>
    <dbReference type="NCBI Taxonomy" id="650164"/>
    <lineage>
        <taxon>Eukaryota</taxon>
        <taxon>Fungi</taxon>
        <taxon>Dikarya</taxon>
        <taxon>Basidiomycota</taxon>
        <taxon>Agaricomycotina</taxon>
        <taxon>Agaricomycetes</taxon>
        <taxon>Polyporales</taxon>
        <taxon>Phanerochaetaceae</taxon>
        <taxon>Phanerochaete</taxon>
    </lineage>
</organism>
<dbReference type="OrthoDB" id="2780168at2759"/>
<protein>
    <submittedName>
        <fullName evidence="2">Uncharacterized protein</fullName>
    </submittedName>
</protein>
<dbReference type="GeneID" id="18911873"/>
<feature type="region of interest" description="Disordered" evidence="1">
    <location>
        <begin position="295"/>
        <end position="319"/>
    </location>
</feature>
<dbReference type="Proteomes" id="UP000008370">
    <property type="component" value="Unassembled WGS sequence"/>
</dbReference>
<name>K5VPX3_PHACS</name>
<dbReference type="EMBL" id="JH930747">
    <property type="protein sequence ID" value="EKM48770.1"/>
    <property type="molecule type" value="Genomic_DNA"/>
</dbReference>
<dbReference type="AlphaFoldDB" id="K5VPX3"/>
<dbReference type="InParanoid" id="K5VPX3"/>
<feature type="non-terminal residue" evidence="2">
    <location>
        <position position="619"/>
    </location>
</feature>
<reference evidence="2 3" key="1">
    <citation type="journal article" date="2012" name="BMC Genomics">
        <title>Comparative genomics of the white-rot fungi, Phanerochaete carnosa and P. chrysosporium, to elucidate the genetic basis of the distinct wood types they colonize.</title>
        <authorList>
            <person name="Suzuki H."/>
            <person name="MacDonald J."/>
            <person name="Syed K."/>
            <person name="Salamov A."/>
            <person name="Hori C."/>
            <person name="Aerts A."/>
            <person name="Henrissat B."/>
            <person name="Wiebenga A."/>
            <person name="vanKuyk P.A."/>
            <person name="Barry K."/>
            <person name="Lindquist E."/>
            <person name="LaButti K."/>
            <person name="Lapidus A."/>
            <person name="Lucas S."/>
            <person name="Coutinho P."/>
            <person name="Gong Y."/>
            <person name="Samejima M."/>
            <person name="Mahadevan R."/>
            <person name="Abou-Zaid M."/>
            <person name="de Vries R.P."/>
            <person name="Igarashi K."/>
            <person name="Yadav J.S."/>
            <person name="Grigoriev I.V."/>
            <person name="Master E.R."/>
        </authorList>
    </citation>
    <scope>NUCLEOTIDE SEQUENCE [LARGE SCALE GENOMIC DNA]</scope>
    <source>
        <strain evidence="2 3">HHB-10118-sp</strain>
    </source>
</reference>
<dbReference type="HOGENOM" id="CLU_451966_0_0_1"/>
<dbReference type="RefSeq" id="XP_007402678.1">
    <property type="nucleotide sequence ID" value="XM_007402616.1"/>
</dbReference>
<gene>
    <name evidence="2" type="ORF">PHACADRAFT_202420</name>
</gene>
<evidence type="ECO:0000256" key="1">
    <source>
        <dbReference type="SAM" id="MobiDB-lite"/>
    </source>
</evidence>
<proteinExistence type="predicted"/>
<evidence type="ECO:0000313" key="3">
    <source>
        <dbReference type="Proteomes" id="UP000008370"/>
    </source>
</evidence>
<evidence type="ECO:0000313" key="2">
    <source>
        <dbReference type="EMBL" id="EKM48770.1"/>
    </source>
</evidence>
<sequence length="619" mass="71753">MQQRGFNDLPNELIHEVFEYVDVARPKYPPKNRAEDVFYILARLSRRMKPIALNFARRHRYFKNIDEFEDFQQEIDAWSSRNYVEEVEECENFKVTMTICIGRVPYLYGLYTFDRYYDKFFFSWDWFQWPNLVSFECVDAVTTPGYNFEALSASSSGLRNLVLLWRCNLLFPEIGPFPKLKTLRLFMVDVDRNGTLRPSPPIGTYGSLRTLAIHELYSFDAIERCCRGLSFPNLRVLKLTYVEGQPSIIYDFVQRHSTLLEVNICFSNTWDEASPLRLEALLKLIDGTGTWVRPSEGSGLPVDQPSLKDVDAQSPTRPPSWKESYGVFYEFAFSRRPLSPEASRWRSSTGSPHARFKCTAFAVNWIWPGANEAAHAQPRTEHVLTDPVEFVCNPPHFQDHFWSDVQQLRLASELMRNREIDYHGIMRLIAESLSLKWPRLRCLAVYWPKDECLWHLPHSDEPEDSTACRKNATLFLEKVFPPAFEFLGTRPIYPREEDPRLEDAVKEVLQLPKDADLDKGDPDLLLSAWKARNYVVASEGIRLLASAHKLLEEVEWYAAQDLESRGVLRWVWKILRHPDGSVKDVVDDLSWTGCKKGSPPPLLVLVGQELEFAYRDAEG</sequence>